<dbReference type="Gene3D" id="3.60.15.10">
    <property type="entry name" value="Ribonuclease Z/Hydroxyacylglutathione hydrolase-like"/>
    <property type="match status" value="1"/>
</dbReference>
<dbReference type="GO" id="GO:0016787">
    <property type="term" value="F:hydrolase activity"/>
    <property type="evidence" value="ECO:0007669"/>
    <property type="project" value="UniProtKB-KW"/>
</dbReference>
<name>A0A6N6NN07_9ACTN</name>
<comment type="caution">
    <text evidence="2">The sequence shown here is derived from an EMBL/GenBank/DDBJ whole genome shotgun (WGS) entry which is preliminary data.</text>
</comment>
<evidence type="ECO:0000259" key="1">
    <source>
        <dbReference type="Pfam" id="PF12706"/>
    </source>
</evidence>
<dbReference type="Proteomes" id="UP000468668">
    <property type="component" value="Unassembled WGS sequence"/>
</dbReference>
<dbReference type="InterPro" id="IPR036866">
    <property type="entry name" value="RibonucZ/Hydroxyglut_hydro"/>
</dbReference>
<dbReference type="OrthoDB" id="2971563at2"/>
<evidence type="ECO:0000313" key="3">
    <source>
        <dbReference type="Proteomes" id="UP000468668"/>
    </source>
</evidence>
<accession>A0A6N6NN07</accession>
<organism evidence="2 3">
    <name type="scientific">Ellagibacter isourolithinifaciens</name>
    <dbReference type="NCBI Taxonomy" id="2137581"/>
    <lineage>
        <taxon>Bacteria</taxon>
        <taxon>Bacillati</taxon>
        <taxon>Actinomycetota</taxon>
        <taxon>Coriobacteriia</taxon>
        <taxon>Eggerthellales</taxon>
        <taxon>Eggerthellaceae</taxon>
        <taxon>Ellagibacter</taxon>
    </lineage>
</organism>
<keyword evidence="2" id="KW-0378">Hydrolase</keyword>
<dbReference type="GeneID" id="98658260"/>
<gene>
    <name evidence="2" type="ORF">F8C90_07550</name>
</gene>
<proteinExistence type="predicted"/>
<dbReference type="Pfam" id="PF12706">
    <property type="entry name" value="Lactamase_B_2"/>
    <property type="match status" value="1"/>
</dbReference>
<protein>
    <submittedName>
        <fullName evidence="2">MBL fold metallo-hydrolase</fullName>
    </submittedName>
</protein>
<feature type="domain" description="Metallo-beta-lactamase" evidence="1">
    <location>
        <begin position="28"/>
        <end position="215"/>
    </location>
</feature>
<dbReference type="PANTHER" id="PTHR47619:SF1">
    <property type="entry name" value="EXODEOXYRIBONUCLEASE WALJ"/>
    <property type="match status" value="1"/>
</dbReference>
<keyword evidence="3" id="KW-1185">Reference proteome</keyword>
<dbReference type="SUPFAM" id="SSF56281">
    <property type="entry name" value="Metallo-hydrolase/oxidoreductase"/>
    <property type="match status" value="1"/>
</dbReference>
<dbReference type="EMBL" id="WAJR01000018">
    <property type="protein sequence ID" value="KAB1640117.1"/>
    <property type="molecule type" value="Genomic_DNA"/>
</dbReference>
<reference evidence="2 3" key="1">
    <citation type="submission" date="2019-09" db="EMBL/GenBank/DDBJ databases">
        <title>Whole genome shotgun sequencing (WGS) of Ellagibacter isourolithinifaciens DSM 104140(T) and Adlercreutzia muris DSM 29508(T).</title>
        <authorList>
            <person name="Stoll D.A."/>
            <person name="Danylec N."/>
            <person name="Huch M."/>
        </authorList>
    </citation>
    <scope>NUCLEOTIDE SEQUENCE [LARGE SCALE GENOMIC DNA]</scope>
    <source>
        <strain evidence="2 3">DSM 104140</strain>
    </source>
</reference>
<dbReference type="InterPro" id="IPR052533">
    <property type="entry name" value="WalJ/YycJ-like"/>
</dbReference>
<dbReference type="RefSeq" id="WP_158049915.1">
    <property type="nucleotide sequence ID" value="NZ_WAJR01000018.1"/>
</dbReference>
<evidence type="ECO:0000313" key="2">
    <source>
        <dbReference type="EMBL" id="KAB1640117.1"/>
    </source>
</evidence>
<dbReference type="AlphaFoldDB" id="A0A6N6NN07"/>
<dbReference type="InterPro" id="IPR001279">
    <property type="entry name" value="Metallo-B-lactamas"/>
</dbReference>
<dbReference type="PANTHER" id="PTHR47619">
    <property type="entry name" value="METALLO-HYDROLASE YYCJ-RELATED"/>
    <property type="match status" value="1"/>
</dbReference>
<sequence>MLKLHVLASGSKGNAAIVENAATGAGMLIDCGICKRDFLERCDEAGFDPARIDAVLITHEHGDHTKGLGVVLRGLAKLGCAPTVYVNQACIDASSALQKVAGDCAILPLSSGQRAIEAAGLRAFPFATSHDAAASFGFRVEAPDGDALGYITDSGIVTSTAHSALRDVRILALESNHDERMLQSGDYPYVIKQRIASEFGHLSNPQATEELAALITESRAAGLRAPEAVVAMHISQNNNDYDLPRAALEKGLAIAEGNARVLCGYQGRLTSVK</sequence>